<dbReference type="Pfam" id="PF00931">
    <property type="entry name" value="NB-ARC"/>
    <property type="match status" value="1"/>
</dbReference>
<dbReference type="GO" id="GO:0006952">
    <property type="term" value="P:defense response"/>
    <property type="evidence" value="ECO:0007669"/>
    <property type="project" value="UniProtKB-KW"/>
</dbReference>
<evidence type="ECO:0000313" key="4">
    <source>
        <dbReference type="EMBL" id="KAK7244598.1"/>
    </source>
</evidence>
<keyword evidence="1" id="KW-0611">Plant defense</keyword>
<feature type="domain" description="NB-ARC" evidence="3">
    <location>
        <begin position="1"/>
        <end position="93"/>
    </location>
</feature>
<evidence type="ECO:0000256" key="1">
    <source>
        <dbReference type="ARBA" id="ARBA00022821"/>
    </source>
</evidence>
<accession>A0AAN9E471</accession>
<keyword evidence="2" id="KW-0812">Transmembrane</keyword>
<dbReference type="Gene3D" id="1.10.510.10">
    <property type="entry name" value="Transferase(Phosphotransferase) domain 1"/>
    <property type="match status" value="1"/>
</dbReference>
<protein>
    <recommendedName>
        <fullName evidence="3">NB-ARC domain-containing protein</fullName>
    </recommendedName>
</protein>
<dbReference type="InterPro" id="IPR002182">
    <property type="entry name" value="NB-ARC"/>
</dbReference>
<dbReference type="InterPro" id="IPR011009">
    <property type="entry name" value="Kinase-like_dom_sf"/>
</dbReference>
<reference evidence="4 5" key="1">
    <citation type="submission" date="2024-01" db="EMBL/GenBank/DDBJ databases">
        <title>The genomes of 5 underutilized Papilionoideae crops provide insights into root nodulation and disease resistanc.</title>
        <authorList>
            <person name="Yuan L."/>
        </authorList>
    </citation>
    <scope>NUCLEOTIDE SEQUENCE [LARGE SCALE GENOMIC DNA]</scope>
    <source>
        <strain evidence="4">ZHUSHIDOU_FW_LH</strain>
        <tissue evidence="4">Leaf</tissue>
    </source>
</reference>
<dbReference type="PANTHER" id="PTHR36766:SF61">
    <property type="entry name" value="NB-ARC DOMAIN DISEASE RESISTANCE PROTEIN"/>
    <property type="match status" value="1"/>
</dbReference>
<dbReference type="Proteomes" id="UP001372338">
    <property type="component" value="Unassembled WGS sequence"/>
</dbReference>
<evidence type="ECO:0000256" key="2">
    <source>
        <dbReference type="SAM" id="Phobius"/>
    </source>
</evidence>
<comment type="caution">
    <text evidence="4">The sequence shown here is derived from an EMBL/GenBank/DDBJ whole genome shotgun (WGS) entry which is preliminary data.</text>
</comment>
<dbReference type="InterPro" id="IPR027417">
    <property type="entry name" value="P-loop_NTPase"/>
</dbReference>
<dbReference type="GO" id="GO:0043531">
    <property type="term" value="F:ADP binding"/>
    <property type="evidence" value="ECO:0007669"/>
    <property type="project" value="InterPro"/>
</dbReference>
<name>A0AAN9E471_CROPI</name>
<dbReference type="Gene3D" id="3.40.50.300">
    <property type="entry name" value="P-loop containing nucleotide triphosphate hydrolases"/>
    <property type="match status" value="1"/>
</dbReference>
<dbReference type="EMBL" id="JAYWIO010000008">
    <property type="protein sequence ID" value="KAK7244598.1"/>
    <property type="molecule type" value="Genomic_DNA"/>
</dbReference>
<evidence type="ECO:0000313" key="5">
    <source>
        <dbReference type="Proteomes" id="UP001372338"/>
    </source>
</evidence>
<dbReference type="PANTHER" id="PTHR36766">
    <property type="entry name" value="PLANT BROAD-SPECTRUM MILDEW RESISTANCE PROTEIN RPW8"/>
    <property type="match status" value="1"/>
</dbReference>
<keyword evidence="2" id="KW-0472">Membrane</keyword>
<sequence length="276" mass="32138">MRGLGKTTLAQLVYNDPRIDKSFSLKVWVCFSHGLNIEQMVRNIVISAPPYLRSHNDVKLLKHKLAGKKFFLVLDNVWNEDPLKWHELRNLIPTGIKESYPLPLEWLKVWLSFITWQLSISTFLLAMFFWMQILSHYLGRLRFQNFWVQPKALQALVQLLADMDRPGSFGFIPPEYEYMMQVTTLVNVYSYGVVLLEIFTTRQPVEEDFGEGVDLVKWVLSAPIRGKLLSRYPILMYLKHSWIRGIDELQLITLNSSLESGIIVDDGRLCSNFKVN</sequence>
<evidence type="ECO:0000259" key="3">
    <source>
        <dbReference type="Pfam" id="PF00931"/>
    </source>
</evidence>
<proteinExistence type="predicted"/>
<dbReference type="SUPFAM" id="SSF56112">
    <property type="entry name" value="Protein kinase-like (PK-like)"/>
    <property type="match status" value="1"/>
</dbReference>
<gene>
    <name evidence="4" type="ORF">RIF29_39422</name>
</gene>
<dbReference type="AlphaFoldDB" id="A0AAN9E471"/>
<organism evidence="4 5">
    <name type="scientific">Crotalaria pallida</name>
    <name type="common">Smooth rattlebox</name>
    <name type="synonym">Crotalaria striata</name>
    <dbReference type="NCBI Taxonomy" id="3830"/>
    <lineage>
        <taxon>Eukaryota</taxon>
        <taxon>Viridiplantae</taxon>
        <taxon>Streptophyta</taxon>
        <taxon>Embryophyta</taxon>
        <taxon>Tracheophyta</taxon>
        <taxon>Spermatophyta</taxon>
        <taxon>Magnoliopsida</taxon>
        <taxon>eudicotyledons</taxon>
        <taxon>Gunneridae</taxon>
        <taxon>Pentapetalae</taxon>
        <taxon>rosids</taxon>
        <taxon>fabids</taxon>
        <taxon>Fabales</taxon>
        <taxon>Fabaceae</taxon>
        <taxon>Papilionoideae</taxon>
        <taxon>50 kb inversion clade</taxon>
        <taxon>genistoids sensu lato</taxon>
        <taxon>core genistoids</taxon>
        <taxon>Crotalarieae</taxon>
        <taxon>Crotalaria</taxon>
    </lineage>
</organism>
<keyword evidence="5" id="KW-1185">Reference proteome</keyword>
<feature type="transmembrane region" description="Helical" evidence="2">
    <location>
        <begin position="109"/>
        <end position="130"/>
    </location>
</feature>
<keyword evidence="2" id="KW-1133">Transmembrane helix</keyword>
<dbReference type="SUPFAM" id="SSF52540">
    <property type="entry name" value="P-loop containing nucleoside triphosphate hydrolases"/>
    <property type="match status" value="1"/>
</dbReference>